<proteinExistence type="predicted"/>
<dbReference type="Proteomes" id="UP000093928">
    <property type="component" value="Unassembled WGS sequence"/>
</dbReference>
<reference evidence="2 3" key="1">
    <citation type="submission" date="2016-06" db="EMBL/GenBank/DDBJ databases">
        <authorList>
            <person name="Kjaerup R.B."/>
            <person name="Dalgaard T.S."/>
            <person name="Juul-Madsen H.R."/>
        </authorList>
    </citation>
    <scope>NUCLEOTIDE SEQUENCE [LARGE SCALE GENOMIC DNA]</scope>
    <source>
        <strain evidence="2 3">1165133.8</strain>
    </source>
</reference>
<feature type="domain" description="PE" evidence="1">
    <location>
        <begin position="1"/>
        <end position="90"/>
    </location>
</feature>
<dbReference type="InterPro" id="IPR038332">
    <property type="entry name" value="PPE_sf"/>
</dbReference>
<dbReference type="Gene3D" id="1.10.287.850">
    <property type="entry name" value="HP0062-like domain"/>
    <property type="match status" value="1"/>
</dbReference>
<dbReference type="InterPro" id="IPR000084">
    <property type="entry name" value="PE-PGRS_N"/>
</dbReference>
<organism evidence="2 3">
    <name type="scientific">Mycobacterium asiaticum</name>
    <dbReference type="NCBI Taxonomy" id="1790"/>
    <lineage>
        <taxon>Bacteria</taxon>
        <taxon>Bacillati</taxon>
        <taxon>Actinomycetota</taxon>
        <taxon>Actinomycetes</taxon>
        <taxon>Mycobacteriales</taxon>
        <taxon>Mycobacteriaceae</taxon>
        <taxon>Mycobacterium</taxon>
    </lineage>
</organism>
<sequence length="104" mass="10418">MIATPDLVAVAASDLHGIGESLRAAAAAAAPSTTGIALLAGDEVSAAVTRLFGSFGQEYQALSAQATLFHDQFLTALNAGGKAYASAEAAGTCRCRTSSKPCWG</sequence>
<evidence type="ECO:0000313" key="2">
    <source>
        <dbReference type="EMBL" id="OBK30865.1"/>
    </source>
</evidence>
<dbReference type="SUPFAM" id="SSF140459">
    <property type="entry name" value="PE/PPE dimer-like"/>
    <property type="match status" value="1"/>
</dbReference>
<dbReference type="AlphaFoldDB" id="A0A1A3PAZ6"/>
<dbReference type="Pfam" id="PF00934">
    <property type="entry name" value="PE"/>
    <property type="match status" value="1"/>
</dbReference>
<accession>A0A1A3PAZ6</accession>
<evidence type="ECO:0000313" key="3">
    <source>
        <dbReference type="Proteomes" id="UP000093928"/>
    </source>
</evidence>
<comment type="caution">
    <text evidence="2">The sequence shown here is derived from an EMBL/GenBank/DDBJ whole genome shotgun (WGS) entry which is preliminary data.</text>
</comment>
<protein>
    <recommendedName>
        <fullName evidence="1">PE domain-containing protein</fullName>
    </recommendedName>
</protein>
<dbReference type="EMBL" id="LZLS01000019">
    <property type="protein sequence ID" value="OBK30865.1"/>
    <property type="molecule type" value="Genomic_DNA"/>
</dbReference>
<gene>
    <name evidence="2" type="ORF">A5634_15050</name>
</gene>
<evidence type="ECO:0000259" key="1">
    <source>
        <dbReference type="Pfam" id="PF00934"/>
    </source>
</evidence>
<name>A0A1A3PAZ6_MYCAS</name>